<evidence type="ECO:0000256" key="1">
    <source>
        <dbReference type="SAM" id="MobiDB-lite"/>
    </source>
</evidence>
<reference evidence="2 3" key="1">
    <citation type="submission" date="2017-06" db="EMBL/GenBank/DDBJ databases">
        <title>Streptomyces albireticuli Genome sequencing and assembly.</title>
        <authorList>
            <person name="Wang Y."/>
            <person name="Du B."/>
            <person name="Ding Y."/>
            <person name="Liu H."/>
            <person name="Hou Q."/>
            <person name="Liu K."/>
            <person name="Yao L."/>
            <person name="Wang C."/>
        </authorList>
    </citation>
    <scope>NUCLEOTIDE SEQUENCE [LARGE SCALE GENOMIC DNA]</scope>
    <source>
        <strain evidence="2 3">MDJK11</strain>
    </source>
</reference>
<proteinExistence type="predicted"/>
<evidence type="ECO:0000313" key="2">
    <source>
        <dbReference type="EMBL" id="ARZ65946.1"/>
    </source>
</evidence>
<sequence length="191" mass="21340">MSRRPEGDERAVDIEKEKGQRITDHDDTVAVSGLAPKRSQARPHRVLSGHGTVKESKQHGRLRTELRGSVSMRGRGQLRRDLQPLGSLGAHDLHDIALAQLAPHRLGDAYTGRRMLKGHAAELRFINGYRLGVVQRGECRAQGTHRRLVTGTHRFRQRLTHTKSHRHTDDLMAAPLAPTTRYTHSGALTAE</sequence>
<feature type="region of interest" description="Disordered" evidence="1">
    <location>
        <begin position="1"/>
        <end position="22"/>
    </location>
</feature>
<gene>
    <name evidence="2" type="ORF">SMD11_0280</name>
</gene>
<protein>
    <submittedName>
        <fullName evidence="2">Uncharacterized protein</fullName>
    </submittedName>
</protein>
<evidence type="ECO:0000313" key="3">
    <source>
        <dbReference type="Proteomes" id="UP000195755"/>
    </source>
</evidence>
<dbReference type="Proteomes" id="UP000195755">
    <property type="component" value="Chromosome"/>
</dbReference>
<dbReference type="KEGG" id="salj:SMD11_0280"/>
<feature type="region of interest" description="Disordered" evidence="1">
    <location>
        <begin position="34"/>
        <end position="59"/>
    </location>
</feature>
<accession>A0A1Z2KVB5</accession>
<name>A0A1Z2KVB5_9ACTN</name>
<dbReference type="EMBL" id="CP021744">
    <property type="protein sequence ID" value="ARZ65946.1"/>
    <property type="molecule type" value="Genomic_DNA"/>
</dbReference>
<dbReference type="AlphaFoldDB" id="A0A1Z2KVB5"/>
<organism evidence="2 3">
    <name type="scientific">Streptomyces albireticuli</name>
    <dbReference type="NCBI Taxonomy" id="1940"/>
    <lineage>
        <taxon>Bacteria</taxon>
        <taxon>Bacillati</taxon>
        <taxon>Actinomycetota</taxon>
        <taxon>Actinomycetes</taxon>
        <taxon>Kitasatosporales</taxon>
        <taxon>Streptomycetaceae</taxon>
        <taxon>Streptomyces</taxon>
    </lineage>
</organism>